<dbReference type="Gene3D" id="4.10.280.10">
    <property type="entry name" value="Helix-loop-helix DNA-binding domain"/>
    <property type="match status" value="1"/>
</dbReference>
<dbReference type="GO" id="GO:0005634">
    <property type="term" value="C:nucleus"/>
    <property type="evidence" value="ECO:0007669"/>
    <property type="project" value="UniProtKB-SubCell"/>
</dbReference>
<dbReference type="PANTHER" id="PTHR46665">
    <property type="entry name" value="TRANSCRIPTION FACTOR BHLH041-RELATED-RELATED"/>
    <property type="match status" value="1"/>
</dbReference>
<feature type="region of interest" description="Disordered" evidence="6">
    <location>
        <begin position="175"/>
        <end position="218"/>
    </location>
</feature>
<evidence type="ECO:0000256" key="6">
    <source>
        <dbReference type="SAM" id="MobiDB-lite"/>
    </source>
</evidence>
<dbReference type="Pfam" id="PF23132">
    <property type="entry name" value="DUF7049"/>
    <property type="match status" value="1"/>
</dbReference>
<evidence type="ECO:0000256" key="5">
    <source>
        <dbReference type="ARBA" id="ARBA00023242"/>
    </source>
</evidence>
<dbReference type="CDD" id="cd11393">
    <property type="entry name" value="bHLH_AtbHLH_like"/>
    <property type="match status" value="1"/>
</dbReference>
<dbReference type="SMART" id="SM00353">
    <property type="entry name" value="HLH"/>
    <property type="match status" value="1"/>
</dbReference>
<dbReference type="Pfam" id="PF23133">
    <property type="entry name" value="DUF7050"/>
    <property type="match status" value="1"/>
</dbReference>
<dbReference type="PANTHER" id="PTHR46665:SF1">
    <property type="entry name" value="SPERMATOGENESIS- AND OOGENESIS-SPECIFIC BASIC HELIX-LOOP-HELIX-CONTAINING PROTEIN 1"/>
    <property type="match status" value="1"/>
</dbReference>
<evidence type="ECO:0000256" key="2">
    <source>
        <dbReference type="ARBA" id="ARBA00023015"/>
    </source>
</evidence>
<dbReference type="SUPFAM" id="SSF47459">
    <property type="entry name" value="HLH, helix-loop-helix DNA-binding domain"/>
    <property type="match status" value="1"/>
</dbReference>
<dbReference type="InterPro" id="IPR011598">
    <property type="entry name" value="bHLH_dom"/>
</dbReference>
<keyword evidence="4" id="KW-0804">Transcription</keyword>
<keyword evidence="5" id="KW-0539">Nucleus</keyword>
<keyword evidence="9" id="KW-1185">Reference proteome</keyword>
<dbReference type="InterPro" id="IPR055478">
    <property type="entry name" value="DUF7050"/>
</dbReference>
<dbReference type="InterPro" id="IPR044658">
    <property type="entry name" value="bHLH92/bHLH041-like"/>
</dbReference>
<dbReference type="AlphaFoldDB" id="A0AAV5JMF4"/>
<protein>
    <recommendedName>
        <fullName evidence="7">BHLH domain-containing protein</fullName>
    </recommendedName>
</protein>
<feature type="compositionally biased region" description="Polar residues" evidence="6">
    <location>
        <begin position="194"/>
        <end position="203"/>
    </location>
</feature>
<evidence type="ECO:0000313" key="9">
    <source>
        <dbReference type="Proteomes" id="UP001054252"/>
    </source>
</evidence>
<comment type="subcellular location">
    <subcellularLocation>
        <location evidence="1">Nucleus</location>
    </subcellularLocation>
</comment>
<evidence type="ECO:0000256" key="3">
    <source>
        <dbReference type="ARBA" id="ARBA00023125"/>
    </source>
</evidence>
<organism evidence="8 9">
    <name type="scientific">Rubroshorea leprosula</name>
    <dbReference type="NCBI Taxonomy" id="152421"/>
    <lineage>
        <taxon>Eukaryota</taxon>
        <taxon>Viridiplantae</taxon>
        <taxon>Streptophyta</taxon>
        <taxon>Embryophyta</taxon>
        <taxon>Tracheophyta</taxon>
        <taxon>Spermatophyta</taxon>
        <taxon>Magnoliopsida</taxon>
        <taxon>eudicotyledons</taxon>
        <taxon>Gunneridae</taxon>
        <taxon>Pentapetalae</taxon>
        <taxon>rosids</taxon>
        <taxon>malvids</taxon>
        <taxon>Malvales</taxon>
        <taxon>Dipterocarpaceae</taxon>
        <taxon>Rubroshorea</taxon>
    </lineage>
</organism>
<reference evidence="8 9" key="1">
    <citation type="journal article" date="2021" name="Commun. Biol.">
        <title>The genome of Shorea leprosula (Dipterocarpaceae) highlights the ecological relevance of drought in aseasonal tropical rainforests.</title>
        <authorList>
            <person name="Ng K.K.S."/>
            <person name="Kobayashi M.J."/>
            <person name="Fawcett J.A."/>
            <person name="Hatakeyama M."/>
            <person name="Paape T."/>
            <person name="Ng C.H."/>
            <person name="Ang C.C."/>
            <person name="Tnah L.H."/>
            <person name="Lee C.T."/>
            <person name="Nishiyama T."/>
            <person name="Sese J."/>
            <person name="O'Brien M.J."/>
            <person name="Copetti D."/>
            <person name="Mohd Noor M.I."/>
            <person name="Ong R.C."/>
            <person name="Putra M."/>
            <person name="Sireger I.Z."/>
            <person name="Indrioko S."/>
            <person name="Kosugi Y."/>
            <person name="Izuno A."/>
            <person name="Isagi Y."/>
            <person name="Lee S.L."/>
            <person name="Shimizu K.K."/>
        </authorList>
    </citation>
    <scope>NUCLEOTIDE SEQUENCE [LARGE SCALE GENOMIC DNA]</scope>
    <source>
        <strain evidence="8">214</strain>
    </source>
</reference>
<dbReference type="InterPro" id="IPR055477">
    <property type="entry name" value="DUF7049"/>
</dbReference>
<proteinExistence type="predicted"/>
<dbReference type="GO" id="GO:0003677">
    <property type="term" value="F:DNA binding"/>
    <property type="evidence" value="ECO:0007669"/>
    <property type="project" value="UniProtKB-KW"/>
</dbReference>
<name>A0AAV5JMF4_9ROSI</name>
<keyword evidence="3" id="KW-0238">DNA-binding</keyword>
<dbReference type="InterPro" id="IPR036638">
    <property type="entry name" value="HLH_DNA-bd_sf"/>
</dbReference>
<sequence>MIRFNNPGSRNAAALVNYCTQMEAVFLLNETDRTNFLRLLMQSFGCTYICLWSYFPQSNCLIFHDGKYREEGNQPSSSTGTLAWRLFLEYQQTQIPIENDSRVPGFAFRNNTPYFELRDLDLQRMTSNETQLQFYREARIKVAVFMGCRAGEIELGFSNGTQINIEMRMREFFPEDFLQSPPPPGLGELPQQLTVDPNPTRAVSSSSSSLRSLSTGSPDSSLIFNIPSSSHIATETAGCSSSLPPISTRTTAAAATTPLHQAMQTLSQIRTIPLPSLESEHATMTQAFLAVLTSPSSSSTPTSHHRPQQNLPYSYQLNPKASAFKRYATPASLAPTTPQTRAGLRKRNILNRSILFYRSLHAGRRQLVLGSGAGSRPTSTQLHHMMSERKRREKLNESFQVLRSLLPPGTKKDKASVLSCTREYLSSLIAQVSELSGKNQLLEAQLLQSKEAAKEVIETNSSNQRMNVRIIHALESTSEERFVDLRISVRGECSVMDMLIRLLEFLRQDRNVNLMSMEANTIAAEPGPLNNINFRLRIEGNNGWDESAFTEAVRRLVADLAR</sequence>
<feature type="compositionally biased region" description="Low complexity" evidence="6">
    <location>
        <begin position="204"/>
        <end position="218"/>
    </location>
</feature>
<dbReference type="EMBL" id="BPVZ01000035">
    <property type="protein sequence ID" value="GKV11940.1"/>
    <property type="molecule type" value="Genomic_DNA"/>
</dbReference>
<accession>A0AAV5JMF4</accession>
<dbReference type="InterPro" id="IPR045239">
    <property type="entry name" value="bHLH95_bHLH"/>
</dbReference>
<feature type="domain" description="BHLH" evidence="7">
    <location>
        <begin position="379"/>
        <end position="428"/>
    </location>
</feature>
<dbReference type="Pfam" id="PF00010">
    <property type="entry name" value="HLH"/>
    <property type="match status" value="1"/>
</dbReference>
<evidence type="ECO:0000313" key="8">
    <source>
        <dbReference type="EMBL" id="GKV11940.1"/>
    </source>
</evidence>
<evidence type="ECO:0000256" key="4">
    <source>
        <dbReference type="ARBA" id="ARBA00023163"/>
    </source>
</evidence>
<comment type="caution">
    <text evidence="8">The sequence shown here is derived from an EMBL/GenBank/DDBJ whole genome shotgun (WGS) entry which is preliminary data.</text>
</comment>
<evidence type="ECO:0000256" key="1">
    <source>
        <dbReference type="ARBA" id="ARBA00004123"/>
    </source>
</evidence>
<dbReference type="PROSITE" id="PS50888">
    <property type="entry name" value="BHLH"/>
    <property type="match status" value="1"/>
</dbReference>
<gene>
    <name evidence="8" type="ORF">SLEP1_g23152</name>
</gene>
<keyword evidence="2" id="KW-0805">Transcription regulation</keyword>
<dbReference type="GO" id="GO:0046983">
    <property type="term" value="F:protein dimerization activity"/>
    <property type="evidence" value="ECO:0007669"/>
    <property type="project" value="InterPro"/>
</dbReference>
<evidence type="ECO:0000259" key="7">
    <source>
        <dbReference type="PROSITE" id="PS50888"/>
    </source>
</evidence>
<dbReference type="Proteomes" id="UP001054252">
    <property type="component" value="Unassembled WGS sequence"/>
</dbReference>